<evidence type="ECO:0000313" key="8">
    <source>
        <dbReference type="Proteomes" id="UP000186132"/>
    </source>
</evidence>
<dbReference type="PIRSF" id="PIRSF002741">
    <property type="entry name" value="MppA"/>
    <property type="match status" value="1"/>
</dbReference>
<evidence type="ECO:0000256" key="4">
    <source>
        <dbReference type="ARBA" id="ARBA00022729"/>
    </source>
</evidence>
<evidence type="ECO:0000256" key="2">
    <source>
        <dbReference type="ARBA" id="ARBA00005695"/>
    </source>
</evidence>
<reference evidence="8" key="1">
    <citation type="submission" date="2016-11" db="EMBL/GenBank/DDBJ databases">
        <authorList>
            <person name="Varghese N."/>
            <person name="Submissions S."/>
        </authorList>
    </citation>
    <scope>NUCLEOTIDE SEQUENCE [LARGE SCALE GENOMIC DNA]</scope>
    <source>
        <strain evidence="8">DSM 45627</strain>
    </source>
</reference>
<dbReference type="PANTHER" id="PTHR30290:SF10">
    <property type="entry name" value="PERIPLASMIC OLIGOPEPTIDE-BINDING PROTEIN-RELATED"/>
    <property type="match status" value="1"/>
</dbReference>
<organism evidence="7 8">
    <name type="scientific">Jatrophihabitans endophyticus</name>
    <dbReference type="NCBI Taxonomy" id="1206085"/>
    <lineage>
        <taxon>Bacteria</taxon>
        <taxon>Bacillati</taxon>
        <taxon>Actinomycetota</taxon>
        <taxon>Actinomycetes</taxon>
        <taxon>Jatrophihabitantales</taxon>
        <taxon>Jatrophihabitantaceae</taxon>
        <taxon>Jatrophihabitans</taxon>
    </lineage>
</organism>
<gene>
    <name evidence="7" type="ORF">SAMN05443575_0670</name>
</gene>
<feature type="domain" description="Solute-binding protein family 5" evidence="6">
    <location>
        <begin position="78"/>
        <end position="447"/>
    </location>
</feature>
<protein>
    <submittedName>
        <fullName evidence="7">Peptide/nickel transport system substrate-binding protein</fullName>
    </submittedName>
</protein>
<dbReference type="CDD" id="cd08492">
    <property type="entry name" value="PBP2_NikA_DppA_OppA_like_15"/>
    <property type="match status" value="1"/>
</dbReference>
<dbReference type="InterPro" id="IPR000914">
    <property type="entry name" value="SBP_5_dom"/>
</dbReference>
<dbReference type="InterPro" id="IPR039424">
    <property type="entry name" value="SBP_5"/>
</dbReference>
<accession>A0A1M5DR95</accession>
<keyword evidence="3" id="KW-0813">Transport</keyword>
<keyword evidence="4 5" id="KW-0732">Signal</keyword>
<name>A0A1M5DR95_9ACTN</name>
<dbReference type="GO" id="GO:1904680">
    <property type="term" value="F:peptide transmembrane transporter activity"/>
    <property type="evidence" value="ECO:0007669"/>
    <property type="project" value="TreeGrafter"/>
</dbReference>
<evidence type="ECO:0000259" key="6">
    <source>
        <dbReference type="Pfam" id="PF00496"/>
    </source>
</evidence>
<feature type="chain" id="PRO_5038336124" evidence="5">
    <location>
        <begin position="21"/>
        <end position="538"/>
    </location>
</feature>
<feature type="signal peptide" evidence="5">
    <location>
        <begin position="1"/>
        <end position="20"/>
    </location>
</feature>
<dbReference type="Pfam" id="PF00496">
    <property type="entry name" value="SBP_bac_5"/>
    <property type="match status" value="1"/>
</dbReference>
<evidence type="ECO:0000256" key="3">
    <source>
        <dbReference type="ARBA" id="ARBA00022448"/>
    </source>
</evidence>
<sequence>MRRKLAALVATLAFAGLALTGCDGGSSGTASGSGKRLLNQTITYAHEQEPPCLWGGWVQQAYLSRQVFDSLVSYDDGTIVPWLATSWSTSRDGKTVTFQLRKDVRFTDGTRFDAKAVVANYANWAKGISWHSFTYLTGATATGAYTVALHLSQRNPEIFQELSNGHYGLQSPTALATRSTAQNCHQPVGSGPWIVKEWKVGNEIVFARNDKYDSAPANAHHNGPAYEKELRWKFVPDATTRWTALTTGQADVVYDVPAVQWQTAKKSYQVLNFVAGGRPQGFSFNVQRGPFTDKRVRQAFLYASDRQKTVEAVFKGSVPFEGNGALASSTVGYHDVDSAYPFDVAKANQLLDQAGWTTRNGDGVRTKNGQALTIRLPYGNGSIVTAEGSAVLQAIQDQVKAVGFDLQLIPLTQTQLFSGAKSAPTDKELSFGYWVWGAPNILDINFAAKQGGVANGNNTSFFDDPAIEARIKAAQIETDPAKRKQEYAQLQQWFTDQAIAVGVYDQTYNVAISPKLKGVWQDQNSNGLLNFNDAYFVS</sequence>
<dbReference type="Gene3D" id="3.10.105.10">
    <property type="entry name" value="Dipeptide-binding Protein, Domain 3"/>
    <property type="match status" value="1"/>
</dbReference>
<evidence type="ECO:0000256" key="5">
    <source>
        <dbReference type="SAM" id="SignalP"/>
    </source>
</evidence>
<proteinExistence type="inferred from homology"/>
<dbReference type="STRING" id="1206085.SAMN05443575_0670"/>
<dbReference type="GO" id="GO:0043190">
    <property type="term" value="C:ATP-binding cassette (ABC) transporter complex"/>
    <property type="evidence" value="ECO:0007669"/>
    <property type="project" value="InterPro"/>
</dbReference>
<dbReference type="PROSITE" id="PS51257">
    <property type="entry name" value="PROKAR_LIPOPROTEIN"/>
    <property type="match status" value="1"/>
</dbReference>
<evidence type="ECO:0000313" key="7">
    <source>
        <dbReference type="EMBL" id="SHF69507.1"/>
    </source>
</evidence>
<dbReference type="GO" id="GO:0015833">
    <property type="term" value="P:peptide transport"/>
    <property type="evidence" value="ECO:0007669"/>
    <property type="project" value="TreeGrafter"/>
</dbReference>
<comment type="similarity">
    <text evidence="2">Belongs to the bacterial solute-binding protein 5 family.</text>
</comment>
<dbReference type="InterPro" id="IPR030678">
    <property type="entry name" value="Peptide/Ni-bd"/>
</dbReference>
<evidence type="ECO:0000256" key="1">
    <source>
        <dbReference type="ARBA" id="ARBA00004196"/>
    </source>
</evidence>
<dbReference type="Proteomes" id="UP000186132">
    <property type="component" value="Unassembled WGS sequence"/>
</dbReference>
<dbReference type="SUPFAM" id="SSF53850">
    <property type="entry name" value="Periplasmic binding protein-like II"/>
    <property type="match status" value="1"/>
</dbReference>
<dbReference type="PANTHER" id="PTHR30290">
    <property type="entry name" value="PERIPLASMIC BINDING COMPONENT OF ABC TRANSPORTER"/>
    <property type="match status" value="1"/>
</dbReference>
<dbReference type="GO" id="GO:0042597">
    <property type="term" value="C:periplasmic space"/>
    <property type="evidence" value="ECO:0007669"/>
    <property type="project" value="UniProtKB-ARBA"/>
</dbReference>
<dbReference type="GO" id="GO:0030313">
    <property type="term" value="C:cell envelope"/>
    <property type="evidence" value="ECO:0007669"/>
    <property type="project" value="UniProtKB-SubCell"/>
</dbReference>
<dbReference type="AlphaFoldDB" id="A0A1M5DR95"/>
<comment type="subcellular location">
    <subcellularLocation>
        <location evidence="1">Cell envelope</location>
    </subcellularLocation>
</comment>
<dbReference type="Gene3D" id="3.40.190.10">
    <property type="entry name" value="Periplasmic binding protein-like II"/>
    <property type="match status" value="1"/>
</dbReference>
<dbReference type="EMBL" id="FQVU01000001">
    <property type="protein sequence ID" value="SHF69507.1"/>
    <property type="molecule type" value="Genomic_DNA"/>
</dbReference>
<dbReference type="RefSeq" id="WP_073385851.1">
    <property type="nucleotide sequence ID" value="NZ_FQVU01000001.1"/>
</dbReference>
<keyword evidence="8" id="KW-1185">Reference proteome</keyword>